<evidence type="ECO:0000313" key="10">
    <source>
        <dbReference type="Proteomes" id="UP000242951"/>
    </source>
</evidence>
<feature type="domain" description="Isochorismatase-like" evidence="8">
    <location>
        <begin position="5"/>
        <end position="119"/>
    </location>
</feature>
<dbReference type="SUPFAM" id="SSF52499">
    <property type="entry name" value="Isochorismatase-like hydrolases"/>
    <property type="match status" value="1"/>
</dbReference>
<evidence type="ECO:0000256" key="6">
    <source>
        <dbReference type="ARBA" id="ARBA00039017"/>
    </source>
</evidence>
<reference evidence="9 10" key="1">
    <citation type="submission" date="2015-06" db="EMBL/GenBank/DDBJ databases">
        <title>Comparative genomics of Burkholderia leaf nodule symbionts.</title>
        <authorList>
            <person name="Carlier A."/>
            <person name="Eberl L."/>
            <person name="Pinto-Carbo M."/>
        </authorList>
    </citation>
    <scope>NUCLEOTIDE SEQUENCE [LARGE SCALE GENOMIC DNA]</scope>
    <source>
        <strain evidence="9 10">UZHbot3</strain>
    </source>
</reference>
<dbReference type="InterPro" id="IPR036380">
    <property type="entry name" value="Isochorismatase-like_sf"/>
</dbReference>
<dbReference type="PANTHER" id="PTHR11080">
    <property type="entry name" value="PYRAZINAMIDASE/NICOTINAMIDASE"/>
    <property type="match status" value="1"/>
</dbReference>
<evidence type="ECO:0000256" key="7">
    <source>
        <dbReference type="ARBA" id="ARBA00043224"/>
    </source>
</evidence>
<dbReference type="GO" id="GO:0008936">
    <property type="term" value="F:nicotinamidase activity"/>
    <property type="evidence" value="ECO:0007669"/>
    <property type="project" value="UniProtKB-EC"/>
</dbReference>
<evidence type="ECO:0000256" key="1">
    <source>
        <dbReference type="ARBA" id="ARBA00006336"/>
    </source>
</evidence>
<dbReference type="Pfam" id="PF00857">
    <property type="entry name" value="Isochorismatase"/>
    <property type="match status" value="1"/>
</dbReference>
<gene>
    <name evidence="9" type="ORF">BPMI_00102c</name>
</gene>
<comment type="similarity">
    <text evidence="1">Belongs to the isochorismatase family.</text>
</comment>
<evidence type="ECO:0000256" key="2">
    <source>
        <dbReference type="ARBA" id="ARBA00022642"/>
    </source>
</evidence>
<keyword evidence="3" id="KW-0479">Metal-binding</keyword>
<dbReference type="EMBL" id="LELG01000220">
    <property type="protein sequence ID" value="KMQ79938.1"/>
    <property type="molecule type" value="Genomic_DNA"/>
</dbReference>
<dbReference type="InterPro" id="IPR052347">
    <property type="entry name" value="Isochorismatase_Nicotinamidase"/>
</dbReference>
<organism evidence="9 10">
    <name type="scientific">Candidatus Burkholderia pumila</name>
    <dbReference type="NCBI Taxonomy" id="1090375"/>
    <lineage>
        <taxon>Bacteria</taxon>
        <taxon>Pseudomonadati</taxon>
        <taxon>Pseudomonadota</taxon>
        <taxon>Betaproteobacteria</taxon>
        <taxon>Burkholderiales</taxon>
        <taxon>Burkholderiaceae</taxon>
        <taxon>Burkholderia</taxon>
    </lineage>
</organism>
<accession>A0ABR5HKM8</accession>
<keyword evidence="2" id="KW-0662">Pyridine nucleotide biosynthesis</keyword>
<evidence type="ECO:0000256" key="3">
    <source>
        <dbReference type="ARBA" id="ARBA00022723"/>
    </source>
</evidence>
<comment type="caution">
    <text evidence="9">The sequence shown here is derived from an EMBL/GenBank/DDBJ whole genome shotgun (WGS) entry which is preliminary data.</text>
</comment>
<comment type="pathway">
    <text evidence="5">Cofactor biosynthesis; nicotinate biosynthesis; nicotinate from nicotinamide: step 1/1.</text>
</comment>
<protein>
    <recommendedName>
        <fullName evidence="6">nicotinamidase</fullName>
        <ecNumber evidence="6">3.5.1.19</ecNumber>
    </recommendedName>
    <alternativeName>
        <fullName evidence="7">Nicotinamide deamidase</fullName>
    </alternativeName>
</protein>
<name>A0ABR5HKM8_9BURK</name>
<proteinExistence type="inferred from homology"/>
<dbReference type="PANTHER" id="PTHR11080:SF2">
    <property type="entry name" value="LD05707P"/>
    <property type="match status" value="1"/>
</dbReference>
<evidence type="ECO:0000256" key="5">
    <source>
        <dbReference type="ARBA" id="ARBA00037900"/>
    </source>
</evidence>
<keyword evidence="4 9" id="KW-0378">Hydrolase</keyword>
<dbReference type="InterPro" id="IPR000868">
    <property type="entry name" value="Isochorismatase-like_dom"/>
</dbReference>
<sequence length="130" mass="14138">MGFGSHCVQDTEGAMLHRDFHVPHARHMIRKGHPEYVGSYSAFLEADRSTPTGLAGYLRDVGAKRVWVASFATDSCVAWTALDGRAAGFGVVVIEEACRAIDLNGSLEKAWQNMRKAGVQSDDVLKTAMV</sequence>
<evidence type="ECO:0000259" key="8">
    <source>
        <dbReference type="Pfam" id="PF00857"/>
    </source>
</evidence>
<keyword evidence="10" id="KW-1185">Reference proteome</keyword>
<evidence type="ECO:0000256" key="4">
    <source>
        <dbReference type="ARBA" id="ARBA00022801"/>
    </source>
</evidence>
<dbReference type="Proteomes" id="UP000242951">
    <property type="component" value="Unassembled WGS sequence"/>
</dbReference>
<dbReference type="EC" id="3.5.1.19" evidence="6"/>
<dbReference type="Gene3D" id="3.40.50.850">
    <property type="entry name" value="Isochorismatase-like"/>
    <property type="match status" value="1"/>
</dbReference>
<evidence type="ECO:0000313" key="9">
    <source>
        <dbReference type="EMBL" id="KMQ79938.1"/>
    </source>
</evidence>